<organism evidence="2 3">
    <name type="scientific">Aureibacillus halotolerans</name>
    <dbReference type="NCBI Taxonomy" id="1508390"/>
    <lineage>
        <taxon>Bacteria</taxon>
        <taxon>Bacillati</taxon>
        <taxon>Bacillota</taxon>
        <taxon>Bacilli</taxon>
        <taxon>Bacillales</taxon>
        <taxon>Bacillaceae</taxon>
        <taxon>Aureibacillus</taxon>
    </lineage>
</organism>
<dbReference type="Proteomes" id="UP000295632">
    <property type="component" value="Unassembled WGS sequence"/>
</dbReference>
<sequence>MRRKRLHLIIACLTIFILASCVSEDTSSEVVVQIHEMMPTEATEQVQSFLEESAAAEGAEDTNIEVQVFPFNAQKITVEIGANRVVDVIIANEDYLSNLLNQGGLVSLDDLYEGEEPPEGWAPYVREDPETNESHLFGVPLTKDSAVFKELGLTPGNPLLAIIPQFTNHPEDAKMLLKAMAEPVE</sequence>
<evidence type="ECO:0000256" key="1">
    <source>
        <dbReference type="SAM" id="SignalP"/>
    </source>
</evidence>
<dbReference type="EMBL" id="SNYJ01000018">
    <property type="protein sequence ID" value="TDQ36429.1"/>
    <property type="molecule type" value="Genomic_DNA"/>
</dbReference>
<keyword evidence="1" id="KW-0732">Signal</keyword>
<reference evidence="2 3" key="1">
    <citation type="submission" date="2019-03" db="EMBL/GenBank/DDBJ databases">
        <title>Genomic Encyclopedia of Type Strains, Phase IV (KMG-IV): sequencing the most valuable type-strain genomes for metagenomic binning, comparative biology and taxonomic classification.</title>
        <authorList>
            <person name="Goeker M."/>
        </authorList>
    </citation>
    <scope>NUCLEOTIDE SEQUENCE [LARGE SCALE GENOMIC DNA]</scope>
    <source>
        <strain evidence="2 3">DSM 28697</strain>
    </source>
</reference>
<evidence type="ECO:0000313" key="3">
    <source>
        <dbReference type="Proteomes" id="UP000295632"/>
    </source>
</evidence>
<dbReference type="Gene3D" id="3.40.190.10">
    <property type="entry name" value="Periplasmic binding protein-like II"/>
    <property type="match status" value="1"/>
</dbReference>
<dbReference type="RefSeq" id="WP_133581716.1">
    <property type="nucleotide sequence ID" value="NZ_SNYJ01000018.1"/>
</dbReference>
<name>A0A4R6TWN8_9BACI</name>
<comment type="caution">
    <text evidence="2">The sequence shown here is derived from an EMBL/GenBank/DDBJ whole genome shotgun (WGS) entry which is preliminary data.</text>
</comment>
<protein>
    <submittedName>
        <fullName evidence="2">Extracellular solute-binding protein</fullName>
    </submittedName>
</protein>
<dbReference type="OrthoDB" id="2652444at2"/>
<dbReference type="SUPFAM" id="SSF53850">
    <property type="entry name" value="Periplasmic binding protein-like II"/>
    <property type="match status" value="1"/>
</dbReference>
<dbReference type="PROSITE" id="PS51257">
    <property type="entry name" value="PROKAR_LIPOPROTEIN"/>
    <property type="match status" value="1"/>
</dbReference>
<feature type="signal peptide" evidence="1">
    <location>
        <begin position="1"/>
        <end position="23"/>
    </location>
</feature>
<feature type="chain" id="PRO_5038753987" evidence="1">
    <location>
        <begin position="24"/>
        <end position="185"/>
    </location>
</feature>
<keyword evidence="3" id="KW-1185">Reference proteome</keyword>
<evidence type="ECO:0000313" key="2">
    <source>
        <dbReference type="EMBL" id="TDQ36429.1"/>
    </source>
</evidence>
<gene>
    <name evidence="2" type="ORF">EV213_11860</name>
</gene>
<accession>A0A4R6TWN8</accession>
<dbReference type="AlphaFoldDB" id="A0A4R6TWN8"/>
<proteinExistence type="predicted"/>